<evidence type="ECO:0000256" key="1">
    <source>
        <dbReference type="ARBA" id="ARBA00007945"/>
    </source>
</evidence>
<dbReference type="GeneTree" id="ENSGT00940000160407"/>
<evidence type="ECO:0000259" key="2">
    <source>
        <dbReference type="Pfam" id="PF05030"/>
    </source>
</evidence>
<evidence type="ECO:0000313" key="3">
    <source>
        <dbReference type="Ensembl" id="ENSCSEP00000017724.1"/>
    </source>
</evidence>
<reference evidence="3" key="3">
    <citation type="submission" date="2025-09" db="UniProtKB">
        <authorList>
            <consortium name="Ensembl"/>
        </authorList>
    </citation>
    <scope>IDENTIFICATION</scope>
</reference>
<comment type="similarity">
    <text evidence="1">Belongs to the SS18 family.</text>
</comment>
<feature type="domain" description="SS18 N-terminal" evidence="2">
    <location>
        <begin position="13"/>
        <end position="70"/>
    </location>
</feature>
<dbReference type="Proteomes" id="UP000265120">
    <property type="component" value="Chromosome 5"/>
</dbReference>
<accession>A0A3P8VTT6</accession>
<name>A0A3P8VTT6_CYNSE</name>
<reference evidence="3 4" key="1">
    <citation type="journal article" date="2014" name="Nat. Genet.">
        <title>Whole-genome sequence of a flatfish provides insights into ZW sex chromosome evolution and adaptation to a benthic lifestyle.</title>
        <authorList>
            <person name="Chen S."/>
            <person name="Zhang G."/>
            <person name="Shao C."/>
            <person name="Huang Q."/>
            <person name="Liu G."/>
            <person name="Zhang P."/>
            <person name="Song W."/>
            <person name="An N."/>
            <person name="Chalopin D."/>
            <person name="Volff J.N."/>
            <person name="Hong Y."/>
            <person name="Li Q."/>
            <person name="Sha Z."/>
            <person name="Zhou H."/>
            <person name="Xie M."/>
            <person name="Yu Q."/>
            <person name="Liu Y."/>
            <person name="Xiang H."/>
            <person name="Wang N."/>
            <person name="Wu K."/>
            <person name="Yang C."/>
            <person name="Zhou Q."/>
            <person name="Liao X."/>
            <person name="Yang L."/>
            <person name="Hu Q."/>
            <person name="Zhang J."/>
            <person name="Meng L."/>
            <person name="Jin L."/>
            <person name="Tian Y."/>
            <person name="Lian J."/>
            <person name="Yang J."/>
            <person name="Miao G."/>
            <person name="Liu S."/>
            <person name="Liang Z."/>
            <person name="Yan F."/>
            <person name="Li Y."/>
            <person name="Sun B."/>
            <person name="Zhang H."/>
            <person name="Zhang J."/>
            <person name="Zhu Y."/>
            <person name="Du M."/>
            <person name="Zhao Y."/>
            <person name="Schartl M."/>
            <person name="Tang Q."/>
            <person name="Wang J."/>
        </authorList>
    </citation>
    <scope>NUCLEOTIDE SEQUENCE</scope>
</reference>
<dbReference type="AlphaFoldDB" id="A0A3P8VTT6"/>
<dbReference type="Pfam" id="PF05030">
    <property type="entry name" value="SSXT"/>
    <property type="match status" value="1"/>
</dbReference>
<dbReference type="FunCoup" id="A0A3P8VTT6">
    <property type="interactions" value="430"/>
</dbReference>
<protein>
    <submittedName>
        <fullName evidence="3">Ss18, like 2</fullName>
    </submittedName>
</protein>
<keyword evidence="4" id="KW-1185">Reference proteome</keyword>
<dbReference type="Ensembl" id="ENSCSET00000017943.1">
    <property type="protein sequence ID" value="ENSCSEP00000017724.1"/>
    <property type="gene ID" value="ENSCSEG00000011368.1"/>
</dbReference>
<evidence type="ECO:0000313" key="4">
    <source>
        <dbReference type="Proteomes" id="UP000265120"/>
    </source>
</evidence>
<reference evidence="3" key="2">
    <citation type="submission" date="2025-08" db="UniProtKB">
        <authorList>
            <consortium name="Ensembl"/>
        </authorList>
    </citation>
    <scope>IDENTIFICATION</scope>
</reference>
<dbReference type="InParanoid" id="A0A3P8VTT6"/>
<sequence length="126" mass="14431">MSIVFVPKKLRGRAQINQETIQRLLDENDQLIRCITEYMQKGRAVECVQYQQILHRNLVYLGNIADASPDHIPAPSQVPGVSTSGSEDLKAYFFHLGNSLYPRDQPPPLQPMEMDQHCDICIIYFI</sequence>
<proteinExistence type="inferred from homology"/>
<dbReference type="InterPro" id="IPR007726">
    <property type="entry name" value="SS18_N"/>
</dbReference>
<dbReference type="STRING" id="244447.ENSCSEP00000017724"/>
<organism evidence="3 4">
    <name type="scientific">Cynoglossus semilaevis</name>
    <name type="common">Tongue sole</name>
    <dbReference type="NCBI Taxonomy" id="244447"/>
    <lineage>
        <taxon>Eukaryota</taxon>
        <taxon>Metazoa</taxon>
        <taxon>Chordata</taxon>
        <taxon>Craniata</taxon>
        <taxon>Vertebrata</taxon>
        <taxon>Euteleostomi</taxon>
        <taxon>Actinopterygii</taxon>
        <taxon>Neopterygii</taxon>
        <taxon>Teleostei</taxon>
        <taxon>Neoteleostei</taxon>
        <taxon>Acanthomorphata</taxon>
        <taxon>Carangaria</taxon>
        <taxon>Pleuronectiformes</taxon>
        <taxon>Pleuronectoidei</taxon>
        <taxon>Cynoglossidae</taxon>
        <taxon>Cynoglossinae</taxon>
        <taxon>Cynoglossus</taxon>
    </lineage>
</organism>